<name>A0A328VAW3_9CHLR</name>
<evidence type="ECO:0000313" key="2">
    <source>
        <dbReference type="Proteomes" id="UP000248706"/>
    </source>
</evidence>
<evidence type="ECO:0008006" key="3">
    <source>
        <dbReference type="Google" id="ProtNLM"/>
    </source>
</evidence>
<reference evidence="1 2" key="1">
    <citation type="submission" date="2016-08" db="EMBL/GenBank/DDBJ databases">
        <title>Analysis of Carbohydrate Active Enzymes in Thermogemmatispora T81 Reveals Carbohydrate Degradation Ability.</title>
        <authorList>
            <person name="Tomazini A."/>
            <person name="Lal S."/>
            <person name="Stott M."/>
            <person name="Henrissat B."/>
            <person name="Polikarpov I."/>
            <person name="Sparling R."/>
            <person name="Levin D.B."/>
        </authorList>
    </citation>
    <scope>NUCLEOTIDE SEQUENCE [LARGE SCALE GENOMIC DNA]</scope>
    <source>
        <strain evidence="1 2">T81</strain>
    </source>
</reference>
<dbReference type="Pfam" id="PF02585">
    <property type="entry name" value="PIG-L"/>
    <property type="match status" value="1"/>
</dbReference>
<gene>
    <name evidence="1" type="ORF">A4R35_04760</name>
</gene>
<sequence>MQLQSIADIARKHRHIFLSPHFDDVVFSCGGTIALQASCGLHPLVITVFAGLPPANQPLSALATAVHQSMGFGHDAREAVETRRREDARALDYLGADYLWLDYPDAIYRGNPPHYTREEELFSSIHPADLSIDQQLGQLLVSLSEQLPDTVWYAPLGVGHHVDHQLVCSAADRLVQRHANVKFYEDFPYVTRLGELERRLHEFGDTLEPAYVEMSELLPLRQEASQMYASQIAAIFGDKESMYKLMDEYTHNIRPVETVHLERYWTPRYR</sequence>
<dbReference type="Proteomes" id="UP000248706">
    <property type="component" value="Unassembled WGS sequence"/>
</dbReference>
<dbReference type="Gene3D" id="3.40.50.10320">
    <property type="entry name" value="LmbE-like"/>
    <property type="match status" value="1"/>
</dbReference>
<evidence type="ECO:0000313" key="1">
    <source>
        <dbReference type="EMBL" id="RAQ94836.1"/>
    </source>
</evidence>
<dbReference type="SUPFAM" id="SSF102588">
    <property type="entry name" value="LmbE-like"/>
    <property type="match status" value="1"/>
</dbReference>
<accession>A0A328VAW3</accession>
<comment type="caution">
    <text evidence="1">The sequence shown here is derived from an EMBL/GenBank/DDBJ whole genome shotgun (WGS) entry which is preliminary data.</text>
</comment>
<protein>
    <recommendedName>
        <fullName evidence="3">GlcNAc-PI de-N-acetylase</fullName>
    </recommendedName>
</protein>
<organism evidence="1 2">
    <name type="scientific">Thermogemmatispora tikiterensis</name>
    <dbReference type="NCBI Taxonomy" id="1825093"/>
    <lineage>
        <taxon>Bacteria</taxon>
        <taxon>Bacillati</taxon>
        <taxon>Chloroflexota</taxon>
        <taxon>Ktedonobacteria</taxon>
        <taxon>Thermogemmatisporales</taxon>
        <taxon>Thermogemmatisporaceae</taxon>
        <taxon>Thermogemmatispora</taxon>
    </lineage>
</organism>
<dbReference type="InterPro" id="IPR003737">
    <property type="entry name" value="GlcNAc_PI_deacetylase-related"/>
</dbReference>
<dbReference type="InterPro" id="IPR024078">
    <property type="entry name" value="LmbE-like_dom_sf"/>
</dbReference>
<dbReference type="AlphaFoldDB" id="A0A328VAW3"/>
<dbReference type="EMBL" id="MCIF01000002">
    <property type="protein sequence ID" value="RAQ94836.1"/>
    <property type="molecule type" value="Genomic_DNA"/>
</dbReference>
<proteinExistence type="predicted"/>
<keyword evidence="2" id="KW-1185">Reference proteome</keyword>
<dbReference type="OrthoDB" id="116799at2"/>
<dbReference type="RefSeq" id="WP_112427060.1">
    <property type="nucleotide sequence ID" value="NZ_MCIF01000002.1"/>
</dbReference>